<dbReference type="PANTHER" id="PTHR43792:SF8">
    <property type="entry name" value="[RIBOSOMAL PROTEIN US5]-ALANINE N-ACETYLTRANSFERASE"/>
    <property type="match status" value="1"/>
</dbReference>
<accession>A0A916XC90</accession>
<dbReference type="GO" id="GO:0005737">
    <property type="term" value="C:cytoplasm"/>
    <property type="evidence" value="ECO:0007669"/>
    <property type="project" value="TreeGrafter"/>
</dbReference>
<dbReference type="AlphaFoldDB" id="A0A916XC90"/>
<comment type="similarity">
    <text evidence="3">Belongs to the acetyltransferase family. RimJ subfamily.</text>
</comment>
<dbReference type="RefSeq" id="WP_188609171.1">
    <property type="nucleotide sequence ID" value="NZ_BMGG01000003.1"/>
</dbReference>
<dbReference type="GO" id="GO:0008999">
    <property type="term" value="F:protein-N-terminal-alanine acetyltransferase activity"/>
    <property type="evidence" value="ECO:0007669"/>
    <property type="project" value="TreeGrafter"/>
</dbReference>
<keyword evidence="6" id="KW-1185">Reference proteome</keyword>
<dbReference type="EMBL" id="BMGG01000003">
    <property type="protein sequence ID" value="GGC62917.1"/>
    <property type="molecule type" value="Genomic_DNA"/>
</dbReference>
<dbReference type="InterPro" id="IPR000182">
    <property type="entry name" value="GNAT_dom"/>
</dbReference>
<feature type="domain" description="N-acetyltransferase" evidence="4">
    <location>
        <begin position="35"/>
        <end position="191"/>
    </location>
</feature>
<dbReference type="SUPFAM" id="SSF55729">
    <property type="entry name" value="Acyl-CoA N-acyltransferases (Nat)"/>
    <property type="match status" value="1"/>
</dbReference>
<comment type="caution">
    <text evidence="5">The sequence shown here is derived from an EMBL/GenBank/DDBJ whole genome shotgun (WGS) entry which is preliminary data.</text>
</comment>
<evidence type="ECO:0000256" key="1">
    <source>
        <dbReference type="ARBA" id="ARBA00022679"/>
    </source>
</evidence>
<gene>
    <name evidence="5" type="primary">rimJ</name>
    <name evidence="5" type="ORF">GCM10010994_21910</name>
</gene>
<protein>
    <submittedName>
        <fullName evidence="5">Ribosomal-protein-alanine N-acetyltransferase</fullName>
    </submittedName>
</protein>
<dbReference type="InterPro" id="IPR051531">
    <property type="entry name" value="N-acetyltransferase"/>
</dbReference>
<reference evidence="5" key="1">
    <citation type="journal article" date="2014" name="Int. J. Syst. Evol. Microbiol.">
        <title>Complete genome sequence of Corynebacterium casei LMG S-19264T (=DSM 44701T), isolated from a smear-ripened cheese.</title>
        <authorList>
            <consortium name="US DOE Joint Genome Institute (JGI-PGF)"/>
            <person name="Walter F."/>
            <person name="Albersmeier A."/>
            <person name="Kalinowski J."/>
            <person name="Ruckert C."/>
        </authorList>
    </citation>
    <scope>NUCLEOTIDE SEQUENCE</scope>
    <source>
        <strain evidence="5">CGMCC 1.12919</strain>
    </source>
</reference>
<dbReference type="Gene3D" id="3.40.630.30">
    <property type="match status" value="1"/>
</dbReference>
<dbReference type="PANTHER" id="PTHR43792">
    <property type="entry name" value="GNAT FAMILY, PUTATIVE (AFU_ORTHOLOGUE AFUA_3G00765)-RELATED-RELATED"/>
    <property type="match status" value="1"/>
</dbReference>
<keyword evidence="1" id="KW-0808">Transferase</keyword>
<sequence>MALFRLTSANESFPRVHGSGLYLRAPTMNDYEEWAVLRAESRAFLEPWEPLWPADDLTRTAFRRRIRRYIDEIRNDCAYPLLVFASPGDLLVGGLTLGLIRRGVSQSATVGYWMGERYAGRGLMTEAVKATSRFAFGELGLRRLEAACLPTNGPSIRLLEKAGYIREGLARRYLCIAGEWQDHLLYARLRDDPNA</sequence>
<dbReference type="InterPro" id="IPR016181">
    <property type="entry name" value="Acyl_CoA_acyltransferase"/>
</dbReference>
<organism evidence="5 6">
    <name type="scientific">Chelatococcus reniformis</name>
    <dbReference type="NCBI Taxonomy" id="1494448"/>
    <lineage>
        <taxon>Bacteria</taxon>
        <taxon>Pseudomonadati</taxon>
        <taxon>Pseudomonadota</taxon>
        <taxon>Alphaproteobacteria</taxon>
        <taxon>Hyphomicrobiales</taxon>
        <taxon>Chelatococcaceae</taxon>
        <taxon>Chelatococcus</taxon>
    </lineage>
</organism>
<evidence type="ECO:0000256" key="2">
    <source>
        <dbReference type="ARBA" id="ARBA00023315"/>
    </source>
</evidence>
<reference evidence="5" key="2">
    <citation type="submission" date="2020-09" db="EMBL/GenBank/DDBJ databases">
        <authorList>
            <person name="Sun Q."/>
            <person name="Zhou Y."/>
        </authorList>
    </citation>
    <scope>NUCLEOTIDE SEQUENCE</scope>
    <source>
        <strain evidence="5">CGMCC 1.12919</strain>
    </source>
</reference>
<dbReference type="PROSITE" id="PS51186">
    <property type="entry name" value="GNAT"/>
    <property type="match status" value="1"/>
</dbReference>
<dbReference type="Pfam" id="PF13302">
    <property type="entry name" value="Acetyltransf_3"/>
    <property type="match status" value="1"/>
</dbReference>
<dbReference type="Proteomes" id="UP000637002">
    <property type="component" value="Unassembled WGS sequence"/>
</dbReference>
<evidence type="ECO:0000256" key="3">
    <source>
        <dbReference type="ARBA" id="ARBA00038502"/>
    </source>
</evidence>
<proteinExistence type="inferred from homology"/>
<evidence type="ECO:0000313" key="5">
    <source>
        <dbReference type="EMBL" id="GGC62917.1"/>
    </source>
</evidence>
<name>A0A916XC90_9HYPH</name>
<evidence type="ECO:0000313" key="6">
    <source>
        <dbReference type="Proteomes" id="UP000637002"/>
    </source>
</evidence>
<evidence type="ECO:0000259" key="4">
    <source>
        <dbReference type="PROSITE" id="PS51186"/>
    </source>
</evidence>
<keyword evidence="2" id="KW-0012">Acyltransferase</keyword>